<comment type="subcellular location">
    <subcellularLocation>
        <location evidence="1">Membrane</location>
        <topology evidence="1">Multi-pass membrane protein</topology>
    </subcellularLocation>
</comment>
<feature type="transmembrane region" description="Helical" evidence="8">
    <location>
        <begin position="598"/>
        <end position="619"/>
    </location>
</feature>
<evidence type="ECO:0000313" key="10">
    <source>
        <dbReference type="EMBL" id="OQS54065.1"/>
    </source>
</evidence>
<keyword evidence="3 8" id="KW-0812">Transmembrane</keyword>
<feature type="transmembrane region" description="Helical" evidence="8">
    <location>
        <begin position="448"/>
        <end position="476"/>
    </location>
</feature>
<gene>
    <name evidence="10" type="primary">ABCG7</name>
    <name evidence="10" type="ORF">EHP00_1989</name>
</gene>
<keyword evidence="4" id="KW-0547">Nucleotide-binding</keyword>
<dbReference type="EMBL" id="MNPJ01000022">
    <property type="protein sequence ID" value="OQS54065.1"/>
    <property type="molecule type" value="Genomic_DNA"/>
</dbReference>
<dbReference type="STRING" id="646526.A0A1W0E489"/>
<comment type="caution">
    <text evidence="10">The sequence shown here is derived from an EMBL/GenBank/DDBJ whole genome shotgun (WGS) entry which is preliminary data.</text>
</comment>
<dbReference type="VEuPathDB" id="MicrosporidiaDB:EHP00_1989"/>
<sequence length="635" mass="73073">MENKNSILIDMDENLSNNSSYILQNIIKKHDSNILKFNNLSCSTKDNQELLKNISCTFNSGELVALIGPSGSGKSTFMNLITGRFNGNLKISGKILLTNCNIEERHFKDFYAYVAQNFYTYENLTVYETLMFVMKIYMKNTDIKDKNVMKKMLLEILNIFSLRPKIKNKVKNLSGGERTRLYVAVEFLKNTQVFILDEPTSGLDSYNAEMVIMFLKKLVKKFNKIMVVSIHQPSFKLIEYFDKILLFSEGRAVFEGKVSECIDFFEILGHKLPINTNPIDFFIEKLATCKIENKKESNNLTGNYNNINTNVNKIENKKESNNLTENYNNINTNVNNKVKIKNKANKKEILKSFSFLSLFYRNIKNSYLDLLLIMIHLIMRINVGFMISAVYWKLGSTKHIDAYSFRGLLVFFIFNQAFAIMGPILNLFKNEEKIIEREIFSGYYDVFAAYTVKICTEMCFVIVFEIPFLSVIYFCSGLYSTFISYLKFILILLAEVFFSINLGCTVSICSPSASIGNAVGSIIAVIFLLFSGGLNNPKNIPKFLRWLIWISPLQYVFRALLQSQCVISGKKRNFTDGNFFFSGEEMLKSIGMENFNFYFSYTFVLIFSFFIAIIGILVLQNKTRIKSLPIEIITK</sequence>
<feature type="transmembrane region" description="Helical" evidence="8">
    <location>
        <begin position="404"/>
        <end position="428"/>
    </location>
</feature>
<evidence type="ECO:0000259" key="9">
    <source>
        <dbReference type="PROSITE" id="PS50893"/>
    </source>
</evidence>
<dbReference type="GO" id="GO:0016020">
    <property type="term" value="C:membrane"/>
    <property type="evidence" value="ECO:0007669"/>
    <property type="project" value="UniProtKB-SubCell"/>
</dbReference>
<dbReference type="GO" id="GO:0140359">
    <property type="term" value="F:ABC-type transporter activity"/>
    <property type="evidence" value="ECO:0007669"/>
    <property type="project" value="InterPro"/>
</dbReference>
<dbReference type="InterPro" id="IPR003439">
    <property type="entry name" value="ABC_transporter-like_ATP-bd"/>
</dbReference>
<protein>
    <submittedName>
        <fullName evidence="10">ABCG7</fullName>
    </submittedName>
</protein>
<feature type="transmembrane region" description="Helical" evidence="8">
    <location>
        <begin position="514"/>
        <end position="531"/>
    </location>
</feature>
<dbReference type="PROSITE" id="PS50893">
    <property type="entry name" value="ABC_TRANSPORTER_2"/>
    <property type="match status" value="1"/>
</dbReference>
<name>A0A1W0E489_9MICR</name>
<evidence type="ECO:0000256" key="4">
    <source>
        <dbReference type="ARBA" id="ARBA00022741"/>
    </source>
</evidence>
<keyword evidence="6 8" id="KW-1133">Transmembrane helix</keyword>
<organism evidence="10 11">
    <name type="scientific">Ecytonucleospora hepatopenaei</name>
    <dbReference type="NCBI Taxonomy" id="646526"/>
    <lineage>
        <taxon>Eukaryota</taxon>
        <taxon>Fungi</taxon>
        <taxon>Fungi incertae sedis</taxon>
        <taxon>Microsporidia</taxon>
        <taxon>Enterocytozoonidae</taxon>
        <taxon>Ecytonucleospora</taxon>
    </lineage>
</organism>
<dbReference type="InterPro" id="IPR003593">
    <property type="entry name" value="AAA+_ATPase"/>
</dbReference>
<feature type="domain" description="ABC transporter" evidence="9">
    <location>
        <begin position="35"/>
        <end position="274"/>
    </location>
</feature>
<feature type="transmembrane region" description="Helical" evidence="8">
    <location>
        <begin position="488"/>
        <end position="508"/>
    </location>
</feature>
<keyword evidence="5" id="KW-0067">ATP-binding</keyword>
<evidence type="ECO:0000256" key="8">
    <source>
        <dbReference type="SAM" id="Phobius"/>
    </source>
</evidence>
<evidence type="ECO:0000256" key="6">
    <source>
        <dbReference type="ARBA" id="ARBA00022989"/>
    </source>
</evidence>
<dbReference type="GO" id="GO:0005524">
    <property type="term" value="F:ATP binding"/>
    <property type="evidence" value="ECO:0007669"/>
    <property type="project" value="UniProtKB-KW"/>
</dbReference>
<dbReference type="GO" id="GO:0016887">
    <property type="term" value="F:ATP hydrolysis activity"/>
    <property type="evidence" value="ECO:0007669"/>
    <property type="project" value="InterPro"/>
</dbReference>
<dbReference type="OrthoDB" id="2196280at2759"/>
<dbReference type="PANTHER" id="PTHR48041:SF139">
    <property type="entry name" value="PROTEIN SCARLET"/>
    <property type="match status" value="1"/>
</dbReference>
<dbReference type="InterPro" id="IPR027417">
    <property type="entry name" value="P-loop_NTPase"/>
</dbReference>
<evidence type="ECO:0000313" key="11">
    <source>
        <dbReference type="Proteomes" id="UP000192758"/>
    </source>
</evidence>
<dbReference type="Proteomes" id="UP000192758">
    <property type="component" value="Unassembled WGS sequence"/>
</dbReference>
<dbReference type="Pfam" id="PF00005">
    <property type="entry name" value="ABC_tran"/>
    <property type="match status" value="1"/>
</dbReference>
<dbReference type="SMART" id="SM00382">
    <property type="entry name" value="AAA"/>
    <property type="match status" value="1"/>
</dbReference>
<proteinExistence type="predicted"/>
<keyword evidence="11" id="KW-1185">Reference proteome</keyword>
<dbReference type="AlphaFoldDB" id="A0A1W0E489"/>
<dbReference type="InterPro" id="IPR013525">
    <property type="entry name" value="ABC2_TM"/>
</dbReference>
<dbReference type="PANTHER" id="PTHR48041">
    <property type="entry name" value="ABC TRANSPORTER G FAMILY MEMBER 28"/>
    <property type="match status" value="1"/>
</dbReference>
<feature type="transmembrane region" description="Helical" evidence="8">
    <location>
        <begin position="370"/>
        <end position="392"/>
    </location>
</feature>
<evidence type="ECO:0000256" key="1">
    <source>
        <dbReference type="ARBA" id="ARBA00004141"/>
    </source>
</evidence>
<evidence type="ECO:0000256" key="2">
    <source>
        <dbReference type="ARBA" id="ARBA00022448"/>
    </source>
</evidence>
<reference evidence="10 11" key="1">
    <citation type="journal article" date="2017" name="Environ. Microbiol.">
        <title>Decay of the glycolytic pathway and adaptation to intranuclear parasitism within Enterocytozoonidae microsporidia.</title>
        <authorList>
            <person name="Wiredu Boakye D."/>
            <person name="Jaroenlak P."/>
            <person name="Prachumwat A."/>
            <person name="Williams T.A."/>
            <person name="Bateman K.S."/>
            <person name="Itsathitphaisarn O."/>
            <person name="Sritunyalucksana K."/>
            <person name="Paszkiewicz K.H."/>
            <person name="Moore K.A."/>
            <person name="Stentiford G.D."/>
            <person name="Williams B.A."/>
        </authorList>
    </citation>
    <scope>NUCLEOTIDE SEQUENCE [LARGE SCALE GENOMIC DNA]</scope>
    <source>
        <strain evidence="10 11">TH1</strain>
    </source>
</reference>
<dbReference type="Pfam" id="PF01061">
    <property type="entry name" value="ABC2_membrane"/>
    <property type="match status" value="1"/>
</dbReference>
<evidence type="ECO:0000256" key="3">
    <source>
        <dbReference type="ARBA" id="ARBA00022692"/>
    </source>
</evidence>
<keyword evidence="2" id="KW-0813">Transport</keyword>
<accession>A0A1W0E489</accession>
<dbReference type="InterPro" id="IPR050352">
    <property type="entry name" value="ABCG_transporters"/>
</dbReference>
<dbReference type="SUPFAM" id="SSF52540">
    <property type="entry name" value="P-loop containing nucleoside triphosphate hydrolases"/>
    <property type="match status" value="1"/>
</dbReference>
<dbReference type="Gene3D" id="3.40.50.300">
    <property type="entry name" value="P-loop containing nucleotide triphosphate hydrolases"/>
    <property type="match status" value="1"/>
</dbReference>
<keyword evidence="7 8" id="KW-0472">Membrane</keyword>
<evidence type="ECO:0000256" key="7">
    <source>
        <dbReference type="ARBA" id="ARBA00023136"/>
    </source>
</evidence>
<evidence type="ECO:0000256" key="5">
    <source>
        <dbReference type="ARBA" id="ARBA00022840"/>
    </source>
</evidence>